<organism evidence="1 2">
    <name type="scientific">Carpinus fangiana</name>
    <dbReference type="NCBI Taxonomy" id="176857"/>
    <lineage>
        <taxon>Eukaryota</taxon>
        <taxon>Viridiplantae</taxon>
        <taxon>Streptophyta</taxon>
        <taxon>Embryophyta</taxon>
        <taxon>Tracheophyta</taxon>
        <taxon>Spermatophyta</taxon>
        <taxon>Magnoliopsida</taxon>
        <taxon>eudicotyledons</taxon>
        <taxon>Gunneridae</taxon>
        <taxon>Pentapetalae</taxon>
        <taxon>rosids</taxon>
        <taxon>fabids</taxon>
        <taxon>Fagales</taxon>
        <taxon>Betulaceae</taxon>
        <taxon>Carpinus</taxon>
    </lineage>
</organism>
<evidence type="ECO:0000313" key="1">
    <source>
        <dbReference type="EMBL" id="KAE8008611.1"/>
    </source>
</evidence>
<accession>A0A5N6QN83</accession>
<gene>
    <name evidence="1" type="ORF">FH972_005106</name>
</gene>
<reference evidence="1 2" key="1">
    <citation type="submission" date="2019-06" db="EMBL/GenBank/DDBJ databases">
        <title>A chromosomal-level reference genome of Carpinus fangiana (Coryloideae, Betulaceae).</title>
        <authorList>
            <person name="Yang X."/>
            <person name="Wang Z."/>
            <person name="Zhang L."/>
            <person name="Hao G."/>
            <person name="Liu J."/>
            <person name="Yang Y."/>
        </authorList>
    </citation>
    <scope>NUCLEOTIDE SEQUENCE [LARGE SCALE GENOMIC DNA]</scope>
    <source>
        <strain evidence="1">Cfa_2016G</strain>
        <tissue evidence="1">Leaf</tissue>
    </source>
</reference>
<sequence length="154" mass="17560">MNYSHEPLRKGYKLRVNPVGMAKDWVRVSPPMISKRCNATASVLRGKIYVRNRLPLFIILLIVGVRYLKTPLTLSSMSIVCMIDLGKSLHLQGANYTLAMCRREWLERPLSGVLKVLKVLYEGPGLPSLVHLERERFCLLECTLADYLHCVYGN</sequence>
<keyword evidence="2" id="KW-1185">Reference proteome</keyword>
<evidence type="ECO:0000313" key="2">
    <source>
        <dbReference type="Proteomes" id="UP000327013"/>
    </source>
</evidence>
<dbReference type="Proteomes" id="UP000327013">
    <property type="component" value="Chromosome 2"/>
</dbReference>
<proteinExistence type="predicted"/>
<name>A0A5N6QN83_9ROSI</name>
<protein>
    <submittedName>
        <fullName evidence="1">Uncharacterized protein</fullName>
    </submittedName>
</protein>
<dbReference type="AlphaFoldDB" id="A0A5N6QN83"/>
<dbReference type="EMBL" id="CM017322">
    <property type="protein sequence ID" value="KAE8008611.1"/>
    <property type="molecule type" value="Genomic_DNA"/>
</dbReference>